<dbReference type="Proteomes" id="UP000305539">
    <property type="component" value="Unassembled WGS sequence"/>
</dbReference>
<comment type="caution">
    <text evidence="1">The sequence shown here is derived from an EMBL/GenBank/DDBJ whole genome shotgun (WGS) entry which is preliminary data.</text>
</comment>
<keyword evidence="2" id="KW-1185">Reference proteome</keyword>
<gene>
    <name evidence="1" type="ORF">FAZ69_09410</name>
</gene>
<organism evidence="1 2">
    <name type="scientific">Trinickia terrae</name>
    <dbReference type="NCBI Taxonomy" id="2571161"/>
    <lineage>
        <taxon>Bacteria</taxon>
        <taxon>Pseudomonadati</taxon>
        <taxon>Pseudomonadota</taxon>
        <taxon>Betaproteobacteria</taxon>
        <taxon>Burkholderiales</taxon>
        <taxon>Burkholderiaceae</taxon>
        <taxon>Trinickia</taxon>
    </lineage>
</organism>
<evidence type="ECO:0000313" key="2">
    <source>
        <dbReference type="Proteomes" id="UP000305539"/>
    </source>
</evidence>
<dbReference type="RefSeq" id="WP_136893693.1">
    <property type="nucleotide sequence ID" value="NZ_SWJE01000005.1"/>
</dbReference>
<reference evidence="1 2" key="1">
    <citation type="submission" date="2019-04" db="EMBL/GenBank/DDBJ databases">
        <title>Trinickia sp. 7GSK02, isolated from subtropical forest soil.</title>
        <authorList>
            <person name="Gao Z.-H."/>
            <person name="Qiu L.-H."/>
        </authorList>
    </citation>
    <scope>NUCLEOTIDE SEQUENCE [LARGE SCALE GENOMIC DNA]</scope>
    <source>
        <strain evidence="1 2">7GSK02</strain>
    </source>
</reference>
<accession>A0A4V5PJN8</accession>
<proteinExistence type="predicted"/>
<sequence length="92" mass="10599">MNRPDPFYVKTIAVGKEIVGFTNDSDNLKNASYFLHSLIAEHGEDEIAVVIQRNDGFTIGEIWNRYSSYHSLKTIHDFEHYLTLQGFYASKL</sequence>
<dbReference type="EMBL" id="SWJE01000005">
    <property type="protein sequence ID" value="TKC89180.1"/>
    <property type="molecule type" value="Genomic_DNA"/>
</dbReference>
<name>A0A4V5PJN8_9BURK</name>
<dbReference type="AlphaFoldDB" id="A0A4V5PJN8"/>
<evidence type="ECO:0000313" key="1">
    <source>
        <dbReference type="EMBL" id="TKC89180.1"/>
    </source>
</evidence>
<protein>
    <submittedName>
        <fullName evidence="1">Uncharacterized protein</fullName>
    </submittedName>
</protein>